<dbReference type="AlphaFoldDB" id="A0A9N8YW48"/>
<dbReference type="OrthoDB" id="2446883at2759"/>
<evidence type="ECO:0000313" key="3">
    <source>
        <dbReference type="Proteomes" id="UP000789739"/>
    </source>
</evidence>
<feature type="compositionally biased region" description="Basic and acidic residues" evidence="1">
    <location>
        <begin position="9"/>
        <end position="19"/>
    </location>
</feature>
<gene>
    <name evidence="2" type="ORF">PBRASI_LOCUS512</name>
</gene>
<accession>A0A9N8YW48</accession>
<reference evidence="2" key="1">
    <citation type="submission" date="2021-06" db="EMBL/GenBank/DDBJ databases">
        <authorList>
            <person name="Kallberg Y."/>
            <person name="Tangrot J."/>
            <person name="Rosling A."/>
        </authorList>
    </citation>
    <scope>NUCLEOTIDE SEQUENCE</scope>
    <source>
        <strain evidence="2">BR232B</strain>
    </source>
</reference>
<proteinExistence type="predicted"/>
<evidence type="ECO:0000313" key="2">
    <source>
        <dbReference type="EMBL" id="CAG8459682.1"/>
    </source>
</evidence>
<organism evidence="2 3">
    <name type="scientific">Paraglomus brasilianum</name>
    <dbReference type="NCBI Taxonomy" id="144538"/>
    <lineage>
        <taxon>Eukaryota</taxon>
        <taxon>Fungi</taxon>
        <taxon>Fungi incertae sedis</taxon>
        <taxon>Mucoromycota</taxon>
        <taxon>Glomeromycotina</taxon>
        <taxon>Glomeromycetes</taxon>
        <taxon>Paraglomerales</taxon>
        <taxon>Paraglomeraceae</taxon>
        <taxon>Paraglomus</taxon>
    </lineage>
</organism>
<evidence type="ECO:0000256" key="1">
    <source>
        <dbReference type="SAM" id="MobiDB-lite"/>
    </source>
</evidence>
<protein>
    <submittedName>
        <fullName evidence="2">6462_t:CDS:1</fullName>
    </submittedName>
</protein>
<comment type="caution">
    <text evidence="2">The sequence shown here is derived from an EMBL/GenBank/DDBJ whole genome shotgun (WGS) entry which is preliminary data.</text>
</comment>
<dbReference type="Proteomes" id="UP000789739">
    <property type="component" value="Unassembled WGS sequence"/>
</dbReference>
<feature type="region of interest" description="Disordered" evidence="1">
    <location>
        <begin position="1"/>
        <end position="31"/>
    </location>
</feature>
<dbReference type="EMBL" id="CAJVPI010000025">
    <property type="protein sequence ID" value="CAG8459682.1"/>
    <property type="molecule type" value="Genomic_DNA"/>
</dbReference>
<sequence length="122" mass="14117">MSELNPKTESVEEIKHDTSEEPVYGKFDPNTKDADLEKFAQKLGIEESQYGPLTDKDREKFYEGEELAKNLIAYRRFTEARQFDSSQGSHVMIIDGKIVRYGPELPDEEYDEKSRSVVRASY</sequence>
<keyword evidence="3" id="KW-1185">Reference proteome</keyword>
<name>A0A9N8YW48_9GLOM</name>